<keyword evidence="2" id="KW-1185">Reference proteome</keyword>
<proteinExistence type="predicted"/>
<accession>A0A8J2NRR9</accession>
<dbReference type="Proteomes" id="UP000708208">
    <property type="component" value="Unassembled WGS sequence"/>
</dbReference>
<protein>
    <submittedName>
        <fullName evidence="1">Uncharacterized protein</fullName>
    </submittedName>
</protein>
<dbReference type="EMBL" id="CAJVCH010007542">
    <property type="protein sequence ID" value="CAG7661020.1"/>
    <property type="molecule type" value="Genomic_DNA"/>
</dbReference>
<dbReference type="AlphaFoldDB" id="A0A8J2NRR9"/>
<comment type="caution">
    <text evidence="1">The sequence shown here is derived from an EMBL/GenBank/DDBJ whole genome shotgun (WGS) entry which is preliminary data.</text>
</comment>
<gene>
    <name evidence="1" type="ORF">AFUS01_LOCUS1363</name>
</gene>
<evidence type="ECO:0000313" key="1">
    <source>
        <dbReference type="EMBL" id="CAG7661020.1"/>
    </source>
</evidence>
<reference evidence="1" key="1">
    <citation type="submission" date="2021-06" db="EMBL/GenBank/DDBJ databases">
        <authorList>
            <person name="Hodson N. C."/>
            <person name="Mongue J. A."/>
            <person name="Jaron S. K."/>
        </authorList>
    </citation>
    <scope>NUCLEOTIDE SEQUENCE</scope>
</reference>
<evidence type="ECO:0000313" key="2">
    <source>
        <dbReference type="Proteomes" id="UP000708208"/>
    </source>
</evidence>
<sequence length="92" mass="10731">MKTYYDFYVTEMIKAFAVTEDPVNKAPPQAWRWSCDPPSMKPSSPRNYIEGQSFGRLYDFDTRFFAEERELSLTQTCRDSCDMFDGAFSTIP</sequence>
<organism evidence="1 2">
    <name type="scientific">Allacma fusca</name>
    <dbReference type="NCBI Taxonomy" id="39272"/>
    <lineage>
        <taxon>Eukaryota</taxon>
        <taxon>Metazoa</taxon>
        <taxon>Ecdysozoa</taxon>
        <taxon>Arthropoda</taxon>
        <taxon>Hexapoda</taxon>
        <taxon>Collembola</taxon>
        <taxon>Symphypleona</taxon>
        <taxon>Sminthuridae</taxon>
        <taxon>Allacma</taxon>
    </lineage>
</organism>
<name>A0A8J2NRR9_9HEXA</name>
<feature type="non-terminal residue" evidence="1">
    <location>
        <position position="1"/>
    </location>
</feature>
<dbReference type="OrthoDB" id="6366357at2759"/>